<sequence length="392" mass="42505">MNDGGNIHDMNAERKPSPQDEVRFKALVAEGDRARLAFRIADAITAYSEALNIREDPLVSGRLGICIAMANAPKYDYRAVHELFEAVFYAAGANDTERTLFWETYKRLRRRVCKVDVTASSVDALIYKGDDRRATRGSFFWTFVNRGVHKWRGTLTGHADIERIVECLGSEDVSIRFDFVALPPPPPPTPKETTKTIIIRDSAPPAPMRAAPSAPDPSVPVSAKPGGRLGFGIGPAMVFGAAPSPSVGVSAIGQYRRSGYSALVMARGAWSLGDIENRPINIFSAYAFAGPCVQWRWLDGCALAGATFFDRRVDSNPLYRTDTVGKVIPALGLGIGATYAINGSLSARLFADATALTRDMIIDVTADSGATTPVWQTQRFALSLSALLVFGR</sequence>
<name>A0ABT6NWZ1_9BACT</name>
<gene>
    <name evidence="1" type="ORF">QHF89_24335</name>
</gene>
<evidence type="ECO:0008006" key="3">
    <source>
        <dbReference type="Google" id="ProtNLM"/>
    </source>
</evidence>
<reference evidence="1 2" key="1">
    <citation type="submission" date="2023-04" db="EMBL/GenBank/DDBJ databases">
        <title>The genome sequence of Polyangium sorediatum DSM14670.</title>
        <authorList>
            <person name="Zhang X."/>
        </authorList>
    </citation>
    <scope>NUCLEOTIDE SEQUENCE [LARGE SCALE GENOMIC DNA]</scope>
    <source>
        <strain evidence="1 2">DSM 14670</strain>
    </source>
</reference>
<dbReference type="RefSeq" id="WP_136970241.1">
    <property type="nucleotide sequence ID" value="NZ_JARZHI010000022.1"/>
</dbReference>
<dbReference type="EMBL" id="JARZHI010000022">
    <property type="protein sequence ID" value="MDI1432647.1"/>
    <property type="molecule type" value="Genomic_DNA"/>
</dbReference>
<proteinExistence type="predicted"/>
<organism evidence="1 2">
    <name type="scientific">Polyangium sorediatum</name>
    <dbReference type="NCBI Taxonomy" id="889274"/>
    <lineage>
        <taxon>Bacteria</taxon>
        <taxon>Pseudomonadati</taxon>
        <taxon>Myxococcota</taxon>
        <taxon>Polyangia</taxon>
        <taxon>Polyangiales</taxon>
        <taxon>Polyangiaceae</taxon>
        <taxon>Polyangium</taxon>
    </lineage>
</organism>
<evidence type="ECO:0000313" key="2">
    <source>
        <dbReference type="Proteomes" id="UP001160301"/>
    </source>
</evidence>
<comment type="caution">
    <text evidence="1">The sequence shown here is derived from an EMBL/GenBank/DDBJ whole genome shotgun (WGS) entry which is preliminary data.</text>
</comment>
<accession>A0ABT6NWZ1</accession>
<dbReference type="Proteomes" id="UP001160301">
    <property type="component" value="Unassembled WGS sequence"/>
</dbReference>
<keyword evidence="2" id="KW-1185">Reference proteome</keyword>
<evidence type="ECO:0000313" key="1">
    <source>
        <dbReference type="EMBL" id="MDI1432647.1"/>
    </source>
</evidence>
<protein>
    <recommendedName>
        <fullName evidence="3">Outer membrane protein beta-barrel domain-containing protein</fullName>
    </recommendedName>
</protein>